<evidence type="ECO:0000313" key="5">
    <source>
        <dbReference type="Proteomes" id="UP000051634"/>
    </source>
</evidence>
<dbReference type="EMBL" id="LDXT01000092">
    <property type="protein sequence ID" value="KRT54345.1"/>
    <property type="molecule type" value="Genomic_DNA"/>
</dbReference>
<accession>A0A0T5YUT4</accession>
<dbReference type="EMBL" id="LMXI01000564">
    <property type="protein sequence ID" value="KRT57274.1"/>
    <property type="molecule type" value="Genomic_DNA"/>
</dbReference>
<organism evidence="2 5">
    <name type="scientific">endosymbiont of Ridgeia piscesae</name>
    <dbReference type="NCBI Taxonomy" id="54398"/>
    <lineage>
        <taxon>Bacteria</taxon>
        <taxon>Pseudomonadati</taxon>
        <taxon>Pseudomonadota</taxon>
        <taxon>Gammaproteobacteria</taxon>
        <taxon>sulfur-oxidizing symbionts</taxon>
    </lineage>
</organism>
<dbReference type="InterPro" id="IPR045465">
    <property type="entry name" value="Trans_reg_dom"/>
</dbReference>
<gene>
    <name evidence="2" type="ORF">Ga0074115_104106</name>
    <name evidence="3" type="ORF">Ga0076813_11304</name>
</gene>
<dbReference type="AlphaFoldDB" id="A0A0T5YUT4"/>
<dbReference type="STRING" id="54398.Ga0074115_104106"/>
<keyword evidence="5" id="KW-1185">Reference proteome</keyword>
<comment type="caution">
    <text evidence="2">The sequence shown here is derived from an EMBL/GenBank/DDBJ whole genome shotgun (WGS) entry which is preliminary data.</text>
</comment>
<dbReference type="Proteomes" id="UP000051634">
    <property type="component" value="Unassembled WGS sequence"/>
</dbReference>
<protein>
    <recommendedName>
        <fullName evidence="1">Transcriptional regulator-like domain-containing protein</fullName>
    </recommendedName>
</protein>
<name>A0A0T5YUT4_9GAMM</name>
<evidence type="ECO:0000313" key="3">
    <source>
        <dbReference type="EMBL" id="KRT57274.1"/>
    </source>
</evidence>
<feature type="domain" description="Transcriptional regulator-like" evidence="1">
    <location>
        <begin position="3"/>
        <end position="47"/>
    </location>
</feature>
<dbReference type="Proteomes" id="UP000051276">
    <property type="component" value="Unassembled WGS sequence"/>
</dbReference>
<dbReference type="Pfam" id="PF20109">
    <property type="entry name" value="Trans_reg_dom"/>
    <property type="match status" value="1"/>
</dbReference>
<evidence type="ECO:0000313" key="4">
    <source>
        <dbReference type="Proteomes" id="UP000051276"/>
    </source>
</evidence>
<dbReference type="RefSeq" id="WP_057956569.1">
    <property type="nucleotide sequence ID" value="NZ_KQ556939.1"/>
</dbReference>
<reference evidence="4 5" key="1">
    <citation type="submission" date="2015-11" db="EMBL/GenBank/DDBJ databases">
        <title>The genome of Candidatus Endoriftia persephone in Ridgeia piscesae and population structure of the North Eastern Pacific vestimentiferan symbionts.</title>
        <authorList>
            <person name="Perez M."/>
            <person name="Juniper K.S."/>
        </authorList>
    </citation>
    <scope>NUCLEOTIDE SEQUENCE [LARGE SCALE GENOMIC DNA]</scope>
    <source>
        <strain evidence="3">Ind10</strain>
        <strain evidence="2">Ind11</strain>
    </source>
</reference>
<proteinExistence type="predicted"/>
<dbReference type="PATRIC" id="fig|54398.3.peg.971"/>
<evidence type="ECO:0000259" key="1">
    <source>
        <dbReference type="Pfam" id="PF20109"/>
    </source>
</evidence>
<dbReference type="OrthoDB" id="8654520at2"/>
<evidence type="ECO:0000313" key="2">
    <source>
        <dbReference type="EMBL" id="KRT54345.1"/>
    </source>
</evidence>
<sequence length="238" mass="26870">MLDWRDADAYRFAAELDAGGWAWEFLRRNPDYQQEWQAFITTWRALEAEYGRAPNRDFCAWKLDPRAWLAAAECEEGDCRIDGDKVLIECALGARWGFYKFPPDPAADAVVRQERLAWRAVELPTHLLTAGEQPGSGQAALVFDLQLPLAAQLEQAKRLLQIEQRRQIKNASLLPPRIAAHGPRLTRMLQLLDGTQAGAEPSRMVQALGFDSVEALDRALEEAKRLRDGGYRGLLLLD</sequence>